<dbReference type="InterPro" id="IPR042098">
    <property type="entry name" value="TauD-like_sf"/>
</dbReference>
<dbReference type="EMBL" id="KF264539">
    <property type="protein sequence ID" value="AGS49335.1"/>
    <property type="molecule type" value="Genomic_DNA"/>
</dbReference>
<evidence type="ECO:0000256" key="2">
    <source>
        <dbReference type="ARBA" id="ARBA00023002"/>
    </source>
</evidence>
<dbReference type="PANTHER" id="PTHR10696:SF21">
    <property type="entry name" value="TAUD_TFDA-LIKE DOMAIN-CONTAINING PROTEIN"/>
    <property type="match status" value="1"/>
</dbReference>
<evidence type="ECO:0000256" key="1">
    <source>
        <dbReference type="ARBA" id="ARBA00001954"/>
    </source>
</evidence>
<evidence type="ECO:0000313" key="4">
    <source>
        <dbReference type="EMBL" id="AGS49335.1"/>
    </source>
</evidence>
<organism evidence="4">
    <name type="scientific">uncultured bacterium esnapd2</name>
    <dbReference type="NCBI Taxonomy" id="1366601"/>
    <lineage>
        <taxon>Bacteria</taxon>
        <taxon>environmental samples</taxon>
    </lineage>
</organism>
<dbReference type="SUPFAM" id="SSF51197">
    <property type="entry name" value="Clavaminate synthase-like"/>
    <property type="match status" value="1"/>
</dbReference>
<dbReference type="InterPro" id="IPR003819">
    <property type="entry name" value="TauD/TfdA-like"/>
</dbReference>
<keyword evidence="2" id="KW-0560">Oxidoreductase</keyword>
<feature type="domain" description="TauD/TfdA-like" evidence="3">
    <location>
        <begin position="7"/>
        <end position="295"/>
    </location>
</feature>
<evidence type="ECO:0000259" key="3">
    <source>
        <dbReference type="Pfam" id="PF02668"/>
    </source>
</evidence>
<reference evidence="4" key="1">
    <citation type="journal article" date="2013" name="Proc. Natl. Acad. Sci. U.S.A.">
        <title>Mapping gene clusters within arrayed metagenomic libraries to expand the structural diversity of biomedically relevant natural products.</title>
        <authorList>
            <person name="Owen J.G."/>
            <person name="Reddy B.V."/>
            <person name="Ternei M.A."/>
            <person name="Charlop-Powers Z."/>
            <person name="Calle P.Y."/>
            <person name="Kim J.H."/>
            <person name="Brady S.F."/>
        </authorList>
    </citation>
    <scope>NUCLEOTIDE SEQUENCE</scope>
</reference>
<dbReference type="PANTHER" id="PTHR10696">
    <property type="entry name" value="GAMMA-BUTYROBETAINE HYDROXYLASE-RELATED"/>
    <property type="match status" value="1"/>
</dbReference>
<dbReference type="Gene3D" id="3.60.130.10">
    <property type="entry name" value="Clavaminate synthase-like"/>
    <property type="match status" value="1"/>
</dbReference>
<dbReference type="Pfam" id="PF02668">
    <property type="entry name" value="TauD"/>
    <property type="match status" value="1"/>
</dbReference>
<sequence>MKILPVSTTDPAAWAAGNRAELRSLVATDGAVLVRGLGIANVRTAANVSHTLIDSFVVEREGFAPRDSLERGMYSSTKWPSDQPMCMHHELSYVPEVPSVLAFTCLRAPDSGGVTALADSQAVLDSLDADVVARFSEHGWQLVRHYNPLVGVSLADAFGSADKDVVEAYCESHRISFQWGPEGSLRTTQTRPAVVRHPASGRLGWFNQIAFLNEWTMDPDVRDYLTMALDGGLPFTTLAGDGTPLDRETVDAINAVYDAHTIREPWQDGDLMLVDNIRMAHAVEPYKGSREIVVAMGEPITL</sequence>
<comment type="cofactor">
    <cofactor evidence="1">
        <name>Fe(2+)</name>
        <dbReference type="ChEBI" id="CHEBI:29033"/>
    </cofactor>
</comment>
<protein>
    <submittedName>
        <fullName evidence="4">Putative SyrP-like protein</fullName>
    </submittedName>
</protein>
<name>S5TKB4_9BACT</name>
<dbReference type="InterPro" id="IPR050411">
    <property type="entry name" value="AlphaKG_dependent_hydroxylases"/>
</dbReference>
<proteinExistence type="predicted"/>
<accession>S5TKB4</accession>
<dbReference type="GO" id="GO:0016491">
    <property type="term" value="F:oxidoreductase activity"/>
    <property type="evidence" value="ECO:0007669"/>
    <property type="project" value="UniProtKB-KW"/>
</dbReference>
<dbReference type="AlphaFoldDB" id="S5TKB4"/>